<evidence type="ECO:0000313" key="1">
    <source>
        <dbReference type="EMBL" id="QBZ63583.1"/>
    </source>
</evidence>
<sequence length="169" mass="17541">MASWFLPSLRKGPDGRVAHGAVDLDVDGLAGVLGRKVQVPPVPADALAGQPPLAATHGRVGALVKGALDGPVVGQVQGLPGAVVKLGLGELGRRRLRALRGPLGVLGRVHDKVVGRRQDEGLERRVGQPVRVGREAAEAPAGIEALSRPLLRRGGVAREERQAEEEGAC</sequence>
<reference evidence="1 2" key="1">
    <citation type="journal article" date="2019" name="Mol. Biol. Evol.">
        <title>Blast fungal genomes show frequent chromosomal changes, gene gains and losses, and effector gene turnover.</title>
        <authorList>
            <person name="Gomez Luciano L.B."/>
            <person name="Jason Tsai I."/>
            <person name="Chuma I."/>
            <person name="Tosa Y."/>
            <person name="Chen Y.H."/>
            <person name="Li J.Y."/>
            <person name="Li M.Y."/>
            <person name="Jade Lu M.Y."/>
            <person name="Nakayashiki H."/>
            <person name="Li W.H."/>
        </authorList>
    </citation>
    <scope>NUCLEOTIDE SEQUENCE [LARGE SCALE GENOMIC DNA]</scope>
    <source>
        <strain evidence="1">MZ5-1-6</strain>
    </source>
</reference>
<dbReference type="AlphaFoldDB" id="A0A4P7NMV7"/>
<gene>
    <name evidence="1" type="ORF">PoMZ_05267</name>
</gene>
<accession>A0A4P7NMV7</accession>
<evidence type="ECO:0000313" key="2">
    <source>
        <dbReference type="Proteomes" id="UP000294847"/>
    </source>
</evidence>
<organism evidence="1 2">
    <name type="scientific">Pyricularia oryzae</name>
    <name type="common">Rice blast fungus</name>
    <name type="synonym">Magnaporthe oryzae</name>
    <dbReference type="NCBI Taxonomy" id="318829"/>
    <lineage>
        <taxon>Eukaryota</taxon>
        <taxon>Fungi</taxon>
        <taxon>Dikarya</taxon>
        <taxon>Ascomycota</taxon>
        <taxon>Pezizomycotina</taxon>
        <taxon>Sordariomycetes</taxon>
        <taxon>Sordariomycetidae</taxon>
        <taxon>Magnaporthales</taxon>
        <taxon>Pyriculariaceae</taxon>
        <taxon>Pyricularia</taxon>
    </lineage>
</organism>
<name>A0A4P7NMV7_PYROR</name>
<dbReference type="Proteomes" id="UP000294847">
    <property type="component" value="Chromosome 6"/>
</dbReference>
<dbReference type="EMBL" id="CP034209">
    <property type="protein sequence ID" value="QBZ63583.1"/>
    <property type="molecule type" value="Genomic_DNA"/>
</dbReference>
<proteinExistence type="predicted"/>
<protein>
    <submittedName>
        <fullName evidence="1">Uncharacterized protein</fullName>
    </submittedName>
</protein>